<dbReference type="OrthoDB" id="2625515at2"/>
<accession>A0A329MHM4</accession>
<name>A0A329MHM4_9BACL</name>
<dbReference type="EMBL" id="QMFB01000012">
    <property type="protein sequence ID" value="RAV19461.1"/>
    <property type="molecule type" value="Genomic_DNA"/>
</dbReference>
<keyword evidence="2" id="KW-1185">Reference proteome</keyword>
<proteinExistence type="predicted"/>
<sequence>MSFFLQQRLYNFLTQQFNPDGSIHFLAISAIKLEQEKPNLPTNIKVRLALTFQDSSGMNPYFDGTDLYITITPEDIRFIEEEVWAKGHRSGKAV</sequence>
<evidence type="ECO:0000313" key="1">
    <source>
        <dbReference type="EMBL" id="RAV19461.1"/>
    </source>
</evidence>
<dbReference type="AlphaFoldDB" id="A0A329MHM4"/>
<dbReference type="Proteomes" id="UP000250369">
    <property type="component" value="Unassembled WGS sequence"/>
</dbReference>
<reference evidence="1 2" key="1">
    <citation type="journal article" date="2009" name="Int. J. Syst. Evol. Microbiol.">
        <title>Paenibacillus contaminans sp. nov., isolated from a contaminated laboratory plate.</title>
        <authorList>
            <person name="Chou J.H."/>
            <person name="Lee J.H."/>
            <person name="Lin M.C."/>
            <person name="Chang P.S."/>
            <person name="Arun A.B."/>
            <person name="Young C.C."/>
            <person name="Chen W.M."/>
        </authorList>
    </citation>
    <scope>NUCLEOTIDE SEQUENCE [LARGE SCALE GENOMIC DNA]</scope>
    <source>
        <strain evidence="1 2">CKOBP-6</strain>
    </source>
</reference>
<evidence type="ECO:0000313" key="2">
    <source>
        <dbReference type="Proteomes" id="UP000250369"/>
    </source>
</evidence>
<gene>
    <name evidence="1" type="ORF">DQG23_20945</name>
</gene>
<protein>
    <submittedName>
        <fullName evidence="1">Uncharacterized protein</fullName>
    </submittedName>
</protein>
<organism evidence="1 2">
    <name type="scientific">Paenibacillus contaminans</name>
    <dbReference type="NCBI Taxonomy" id="450362"/>
    <lineage>
        <taxon>Bacteria</taxon>
        <taxon>Bacillati</taxon>
        <taxon>Bacillota</taxon>
        <taxon>Bacilli</taxon>
        <taxon>Bacillales</taxon>
        <taxon>Paenibacillaceae</taxon>
        <taxon>Paenibacillus</taxon>
    </lineage>
</organism>
<dbReference type="RefSeq" id="WP_113032822.1">
    <property type="nucleotide sequence ID" value="NZ_QMFB01000012.1"/>
</dbReference>
<comment type="caution">
    <text evidence="1">The sequence shown here is derived from an EMBL/GenBank/DDBJ whole genome shotgun (WGS) entry which is preliminary data.</text>
</comment>